<dbReference type="SUPFAM" id="SSF56300">
    <property type="entry name" value="Metallo-dependent phosphatases"/>
    <property type="match status" value="1"/>
</dbReference>
<reference evidence="2" key="1">
    <citation type="journal article" date="2017" name="Genome Biol. Evol.">
        <title>The complete genome sequence of the phytopathogenic fungus Sclerotinia sclerotiorum reveals insights into the genome architecture of broad host range pathogens.</title>
        <authorList>
            <person name="Derbyshire M."/>
            <person name="Denton-Giles M."/>
            <person name="Hegedus D."/>
            <person name="Seifbarghy S."/>
            <person name="Rollins J."/>
            <person name="van Kan J."/>
            <person name="Seidl M.F."/>
            <person name="Faino L."/>
            <person name="Mbengue M."/>
            <person name="Navaud O."/>
            <person name="Raffaele S."/>
            <person name="Hammond-Kosack K."/>
            <person name="Heard S."/>
            <person name="Oliver R."/>
        </authorList>
    </citation>
    <scope>NUCLEOTIDE SEQUENCE [LARGE SCALE GENOMIC DNA]</scope>
    <source>
        <strain evidence="2">ATCC 18683 / 1980 / Ss-1</strain>
    </source>
</reference>
<name>A0A1D9QGC0_SCLS1</name>
<protein>
    <recommendedName>
        <fullName evidence="3">Calcineurin-like phosphoesterase domain-containing protein</fullName>
    </recommendedName>
</protein>
<dbReference type="Proteomes" id="UP000177798">
    <property type="component" value="Chromosome 12"/>
</dbReference>
<gene>
    <name evidence="1" type="ORF">sscle_12g087660</name>
</gene>
<dbReference type="InterPro" id="IPR029052">
    <property type="entry name" value="Metallo-depent_PP-like"/>
</dbReference>
<dbReference type="Gene3D" id="3.60.21.10">
    <property type="match status" value="1"/>
</dbReference>
<dbReference type="VEuPathDB" id="FungiDB:sscle_12g087660"/>
<sequence length="67" mass="7298">MARIETSFFVLSDTHDYQFGGNASSKLQLPIPKVDVLLHCGDLTQVGGVPAFKKALKMLSSFDAELN</sequence>
<accession>A0A1D9QGC0</accession>
<evidence type="ECO:0008006" key="3">
    <source>
        <dbReference type="Google" id="ProtNLM"/>
    </source>
</evidence>
<proteinExistence type="predicted"/>
<dbReference type="OrthoDB" id="630188at2759"/>
<evidence type="ECO:0000313" key="2">
    <source>
        <dbReference type="Proteomes" id="UP000177798"/>
    </source>
</evidence>
<organism evidence="1 2">
    <name type="scientific">Sclerotinia sclerotiorum (strain ATCC 18683 / 1980 / Ss-1)</name>
    <name type="common">White mold</name>
    <name type="synonym">Whetzelinia sclerotiorum</name>
    <dbReference type="NCBI Taxonomy" id="665079"/>
    <lineage>
        <taxon>Eukaryota</taxon>
        <taxon>Fungi</taxon>
        <taxon>Dikarya</taxon>
        <taxon>Ascomycota</taxon>
        <taxon>Pezizomycotina</taxon>
        <taxon>Leotiomycetes</taxon>
        <taxon>Helotiales</taxon>
        <taxon>Sclerotiniaceae</taxon>
        <taxon>Sclerotinia</taxon>
    </lineage>
</organism>
<dbReference type="AlphaFoldDB" id="A0A1D9QGC0"/>
<dbReference type="RefSeq" id="XP_001587950.1">
    <property type="nucleotide sequence ID" value="XM_001587900.1"/>
</dbReference>
<dbReference type="EMBL" id="CP017825">
    <property type="protein sequence ID" value="APA13996.1"/>
    <property type="molecule type" value="Genomic_DNA"/>
</dbReference>
<evidence type="ECO:0000313" key="1">
    <source>
        <dbReference type="EMBL" id="APA13996.1"/>
    </source>
</evidence>
<dbReference type="KEGG" id="ssl:SS1G_11192"/>